<name>A0AAE1P469_9EUCA</name>
<evidence type="ECO:0000256" key="1">
    <source>
        <dbReference type="SAM" id="MobiDB-lite"/>
    </source>
</evidence>
<dbReference type="Proteomes" id="UP001292094">
    <property type="component" value="Unassembled WGS sequence"/>
</dbReference>
<evidence type="ECO:0000313" key="2">
    <source>
        <dbReference type="EMBL" id="KAK4300367.1"/>
    </source>
</evidence>
<reference evidence="2" key="1">
    <citation type="submission" date="2023-11" db="EMBL/GenBank/DDBJ databases">
        <title>Genome assemblies of two species of porcelain crab, Petrolisthes cinctipes and Petrolisthes manimaculis (Anomura: Porcellanidae).</title>
        <authorList>
            <person name="Angst P."/>
        </authorList>
    </citation>
    <scope>NUCLEOTIDE SEQUENCE</scope>
    <source>
        <strain evidence="2">PB745_02</strain>
        <tissue evidence="2">Gill</tissue>
    </source>
</reference>
<proteinExistence type="predicted"/>
<dbReference type="AlphaFoldDB" id="A0AAE1P469"/>
<accession>A0AAE1P469</accession>
<feature type="region of interest" description="Disordered" evidence="1">
    <location>
        <begin position="13"/>
        <end position="43"/>
    </location>
</feature>
<protein>
    <submittedName>
        <fullName evidence="2">Uncharacterized protein</fullName>
    </submittedName>
</protein>
<gene>
    <name evidence="2" type="ORF">Pmani_027429</name>
</gene>
<comment type="caution">
    <text evidence="2">The sequence shown here is derived from an EMBL/GenBank/DDBJ whole genome shotgun (WGS) entry which is preliminary data.</text>
</comment>
<dbReference type="EMBL" id="JAWZYT010003071">
    <property type="protein sequence ID" value="KAK4300367.1"/>
    <property type="molecule type" value="Genomic_DNA"/>
</dbReference>
<sequence>MWARQQLGLRALTAKMLPRSHSHQGPPPSHPEGHNKRFSPTTRKRFTTFRYGPLSQRTFIPARIHPKTIYTSVTLPEHLHHLRLTAKWSVQTEQMR</sequence>
<organism evidence="2 3">
    <name type="scientific">Petrolisthes manimaculis</name>
    <dbReference type="NCBI Taxonomy" id="1843537"/>
    <lineage>
        <taxon>Eukaryota</taxon>
        <taxon>Metazoa</taxon>
        <taxon>Ecdysozoa</taxon>
        <taxon>Arthropoda</taxon>
        <taxon>Crustacea</taxon>
        <taxon>Multicrustacea</taxon>
        <taxon>Malacostraca</taxon>
        <taxon>Eumalacostraca</taxon>
        <taxon>Eucarida</taxon>
        <taxon>Decapoda</taxon>
        <taxon>Pleocyemata</taxon>
        <taxon>Anomura</taxon>
        <taxon>Galatheoidea</taxon>
        <taxon>Porcellanidae</taxon>
        <taxon>Petrolisthes</taxon>
    </lineage>
</organism>
<evidence type="ECO:0000313" key="3">
    <source>
        <dbReference type="Proteomes" id="UP001292094"/>
    </source>
</evidence>
<keyword evidence="3" id="KW-1185">Reference proteome</keyword>